<protein>
    <submittedName>
        <fullName evidence="2">Pyrimidine utilization protein C</fullName>
    </submittedName>
</protein>
<dbReference type="Pfam" id="PF01042">
    <property type="entry name" value="Ribonuc_L-PSP"/>
    <property type="match status" value="1"/>
</dbReference>
<dbReference type="AlphaFoldDB" id="A0A370P2H1"/>
<dbReference type="InterPro" id="IPR006175">
    <property type="entry name" value="YjgF/YER057c/UK114"/>
</dbReference>
<evidence type="ECO:0000256" key="1">
    <source>
        <dbReference type="ARBA" id="ARBA00010552"/>
    </source>
</evidence>
<dbReference type="SUPFAM" id="SSF55298">
    <property type="entry name" value="YjgF-like"/>
    <property type="match status" value="1"/>
</dbReference>
<organism evidence="2 3">
    <name type="scientific">Cupriavidus lacunae</name>
    <dbReference type="NCBI Taxonomy" id="2666307"/>
    <lineage>
        <taxon>Bacteria</taxon>
        <taxon>Pseudomonadati</taxon>
        <taxon>Pseudomonadota</taxon>
        <taxon>Betaproteobacteria</taxon>
        <taxon>Burkholderiales</taxon>
        <taxon>Burkholderiaceae</taxon>
        <taxon>Cupriavidus</taxon>
    </lineage>
</organism>
<dbReference type="EMBL" id="QKWJ01000001">
    <property type="protein sequence ID" value="RDK12043.1"/>
    <property type="molecule type" value="Genomic_DNA"/>
</dbReference>
<dbReference type="PANTHER" id="PTHR11803">
    <property type="entry name" value="2-IMINOBUTANOATE/2-IMINOPROPANOATE DEAMINASE RIDA"/>
    <property type="match status" value="1"/>
</dbReference>
<accession>A0A370P2H1</accession>
<dbReference type="GO" id="GO:0005829">
    <property type="term" value="C:cytosol"/>
    <property type="evidence" value="ECO:0007669"/>
    <property type="project" value="TreeGrafter"/>
</dbReference>
<reference evidence="2 3" key="1">
    <citation type="submission" date="2018-06" db="EMBL/GenBank/DDBJ databases">
        <authorList>
            <person name="Feng T."/>
            <person name="Jeon C.O."/>
        </authorList>
    </citation>
    <scope>NUCLEOTIDE SEQUENCE [LARGE SCALE GENOMIC DNA]</scope>
    <source>
        <strain evidence="2 3">S23</strain>
    </source>
</reference>
<name>A0A370P2H1_9BURK</name>
<dbReference type="PANTHER" id="PTHR11803:SF58">
    <property type="entry name" value="PROTEIN HMF1-RELATED"/>
    <property type="match status" value="1"/>
</dbReference>
<sequence length="125" mass="13365">MNAPAPAVDLPSSALYSYARRAGQVIYTAGIVAINAEGQTVGVGDAGAQTRHILQSIQSILAAHGVTLADVVSNWIFVKNFDDYAAVNAVYAEFFKAPMPVRYCIRADLVRNDWLVEIASVAHSA</sequence>
<dbReference type="Proteomes" id="UP000255165">
    <property type="component" value="Unassembled WGS sequence"/>
</dbReference>
<comment type="similarity">
    <text evidence="1">Belongs to the RutC family.</text>
</comment>
<evidence type="ECO:0000313" key="3">
    <source>
        <dbReference type="Proteomes" id="UP000255165"/>
    </source>
</evidence>
<gene>
    <name evidence="2" type="ORF">DN412_00380</name>
</gene>
<dbReference type="InterPro" id="IPR035959">
    <property type="entry name" value="RutC-like_sf"/>
</dbReference>
<dbReference type="CDD" id="cd00448">
    <property type="entry name" value="YjgF_YER057c_UK114_family"/>
    <property type="match status" value="1"/>
</dbReference>
<dbReference type="RefSeq" id="WP_115012706.1">
    <property type="nucleotide sequence ID" value="NZ_QKWJ01000001.1"/>
</dbReference>
<comment type="caution">
    <text evidence="2">The sequence shown here is derived from an EMBL/GenBank/DDBJ whole genome shotgun (WGS) entry which is preliminary data.</text>
</comment>
<keyword evidence="3" id="KW-1185">Reference proteome</keyword>
<dbReference type="Gene3D" id="3.30.1330.40">
    <property type="entry name" value="RutC-like"/>
    <property type="match status" value="1"/>
</dbReference>
<dbReference type="GO" id="GO:0019239">
    <property type="term" value="F:deaminase activity"/>
    <property type="evidence" value="ECO:0007669"/>
    <property type="project" value="TreeGrafter"/>
</dbReference>
<proteinExistence type="inferred from homology"/>
<evidence type="ECO:0000313" key="2">
    <source>
        <dbReference type="EMBL" id="RDK12043.1"/>
    </source>
</evidence>